<dbReference type="Proteomes" id="UP000036681">
    <property type="component" value="Unplaced"/>
</dbReference>
<evidence type="ECO:0000313" key="2">
    <source>
        <dbReference type="Proteomes" id="UP000036681"/>
    </source>
</evidence>
<accession>A0A0M3HIK8</accession>
<name>A0A0M3HIK8_ASCLU</name>
<keyword evidence="1" id="KW-0472">Membrane</keyword>
<organism evidence="2 3">
    <name type="scientific">Ascaris lumbricoides</name>
    <name type="common">Giant roundworm</name>
    <dbReference type="NCBI Taxonomy" id="6252"/>
    <lineage>
        <taxon>Eukaryota</taxon>
        <taxon>Metazoa</taxon>
        <taxon>Ecdysozoa</taxon>
        <taxon>Nematoda</taxon>
        <taxon>Chromadorea</taxon>
        <taxon>Rhabditida</taxon>
        <taxon>Spirurina</taxon>
        <taxon>Ascaridomorpha</taxon>
        <taxon>Ascaridoidea</taxon>
        <taxon>Ascarididae</taxon>
        <taxon>Ascaris</taxon>
    </lineage>
</organism>
<keyword evidence="2" id="KW-1185">Reference proteome</keyword>
<proteinExistence type="predicted"/>
<evidence type="ECO:0000256" key="1">
    <source>
        <dbReference type="SAM" id="Phobius"/>
    </source>
</evidence>
<dbReference type="AlphaFoldDB" id="A0A0M3HIK8"/>
<sequence>MWSTMKSNMSTMLIKMVTEFLIATMVPIVLYSSLKNS</sequence>
<dbReference type="WBParaSite" id="ALUE_0000135301-mRNA-1">
    <property type="protein sequence ID" value="ALUE_0000135301-mRNA-1"/>
    <property type="gene ID" value="ALUE_0000135301"/>
</dbReference>
<reference evidence="3" key="1">
    <citation type="submission" date="2017-02" db="UniProtKB">
        <authorList>
            <consortium name="WormBaseParasite"/>
        </authorList>
    </citation>
    <scope>IDENTIFICATION</scope>
</reference>
<keyword evidence="1" id="KW-1133">Transmembrane helix</keyword>
<protein>
    <submittedName>
        <fullName evidence="3">Uncharacterized protein</fullName>
    </submittedName>
</protein>
<feature type="transmembrane region" description="Helical" evidence="1">
    <location>
        <begin position="12"/>
        <end position="34"/>
    </location>
</feature>
<keyword evidence="1" id="KW-0812">Transmembrane</keyword>
<evidence type="ECO:0000313" key="3">
    <source>
        <dbReference type="WBParaSite" id="ALUE_0000135301-mRNA-1"/>
    </source>
</evidence>